<reference evidence="2" key="1">
    <citation type="submission" date="2021-09" db="EMBL/GenBank/DDBJ databases">
        <authorList>
            <consortium name="AG Swart"/>
            <person name="Singh M."/>
            <person name="Singh A."/>
            <person name="Seah K."/>
            <person name="Emmerich C."/>
        </authorList>
    </citation>
    <scope>NUCLEOTIDE SEQUENCE</scope>
    <source>
        <strain evidence="2">ATCC30299</strain>
    </source>
</reference>
<keyword evidence="3" id="KW-1185">Reference proteome</keyword>
<organism evidence="2 3">
    <name type="scientific">Blepharisma stoltei</name>
    <dbReference type="NCBI Taxonomy" id="1481888"/>
    <lineage>
        <taxon>Eukaryota</taxon>
        <taxon>Sar</taxon>
        <taxon>Alveolata</taxon>
        <taxon>Ciliophora</taxon>
        <taxon>Postciliodesmatophora</taxon>
        <taxon>Heterotrichea</taxon>
        <taxon>Heterotrichida</taxon>
        <taxon>Blepharismidae</taxon>
        <taxon>Blepharisma</taxon>
    </lineage>
</organism>
<evidence type="ECO:0000313" key="2">
    <source>
        <dbReference type="EMBL" id="CAG9325705.1"/>
    </source>
</evidence>
<feature type="compositionally biased region" description="Basic and acidic residues" evidence="1">
    <location>
        <begin position="66"/>
        <end position="76"/>
    </location>
</feature>
<feature type="region of interest" description="Disordered" evidence="1">
    <location>
        <begin position="64"/>
        <end position="87"/>
    </location>
</feature>
<proteinExistence type="predicted"/>
<accession>A0AAU9JHG8</accession>
<protein>
    <submittedName>
        <fullName evidence="2">Uncharacterized protein</fullName>
    </submittedName>
</protein>
<dbReference type="AlphaFoldDB" id="A0AAU9JHG8"/>
<dbReference type="Proteomes" id="UP001162131">
    <property type="component" value="Unassembled WGS sequence"/>
</dbReference>
<sequence length="112" mass="12758">MELKKDINSAIKSWIPLQHQTPSPSRCRSPFITSRQSLHDRTPPTRSSTPDVFAHRQFISPKIIKASHEIKPESPRKSSRGKRRTNSGNIFLNKRLISYNLLLDSPILGKSV</sequence>
<gene>
    <name evidence="2" type="ORF">BSTOLATCC_MIC39500</name>
</gene>
<comment type="caution">
    <text evidence="2">The sequence shown here is derived from an EMBL/GenBank/DDBJ whole genome shotgun (WGS) entry which is preliminary data.</text>
</comment>
<dbReference type="EMBL" id="CAJZBQ010000039">
    <property type="protein sequence ID" value="CAG9325705.1"/>
    <property type="molecule type" value="Genomic_DNA"/>
</dbReference>
<name>A0AAU9JHG8_9CILI</name>
<evidence type="ECO:0000256" key="1">
    <source>
        <dbReference type="SAM" id="MobiDB-lite"/>
    </source>
</evidence>
<evidence type="ECO:0000313" key="3">
    <source>
        <dbReference type="Proteomes" id="UP001162131"/>
    </source>
</evidence>